<dbReference type="InterPro" id="IPR044985">
    <property type="entry name" value="YceD_plant"/>
</dbReference>
<gene>
    <name evidence="1" type="ORF">GGC33_08320</name>
</gene>
<dbReference type="PANTHER" id="PTHR37734:SF1">
    <property type="entry name" value="LARGE RIBOSOMAL RNA SUBUNIT ACCUMULATION PROTEIN YCED HOMOLOG 2, CHLOROPLASTIC"/>
    <property type="match status" value="1"/>
</dbReference>
<dbReference type="AlphaFoldDB" id="A0A844GV43"/>
<dbReference type="PANTHER" id="PTHR37734">
    <property type="entry name" value="LARGE RIBOSOMAL RNA SUBUNIT ACCUMULATION PROTEIN YCED HOMOLOG 2, CHLOROPLASTIC"/>
    <property type="match status" value="1"/>
</dbReference>
<proteinExistence type="predicted"/>
<reference evidence="1 2" key="1">
    <citation type="submission" date="2019-11" db="EMBL/GenBank/DDBJ databases">
        <title>Isolation of a new High Light Tolerant Cyanobacteria.</title>
        <authorList>
            <person name="Dobson Z."/>
            <person name="Vaughn N."/>
            <person name="Vaughn M."/>
            <person name="Fromme P."/>
            <person name="Mazor Y."/>
        </authorList>
    </citation>
    <scope>NUCLEOTIDE SEQUENCE [LARGE SCALE GENOMIC DNA]</scope>
    <source>
        <strain evidence="1 2">0216</strain>
    </source>
</reference>
<dbReference type="Pfam" id="PF02620">
    <property type="entry name" value="YceD"/>
    <property type="match status" value="1"/>
</dbReference>
<name>A0A844GV43_9CHRO</name>
<protein>
    <submittedName>
        <fullName evidence="1">DUF177 domain-containing protein</fullName>
    </submittedName>
</protein>
<comment type="caution">
    <text evidence="1">The sequence shown here is derived from an EMBL/GenBank/DDBJ whole genome shotgun (WGS) entry which is preliminary data.</text>
</comment>
<dbReference type="RefSeq" id="WP_099435683.1">
    <property type="nucleotide sequence ID" value="NZ_WMIA01000008.1"/>
</dbReference>
<dbReference type="InterPro" id="IPR003772">
    <property type="entry name" value="YceD"/>
</dbReference>
<evidence type="ECO:0000313" key="2">
    <source>
        <dbReference type="Proteomes" id="UP000437131"/>
    </source>
</evidence>
<evidence type="ECO:0000313" key="1">
    <source>
        <dbReference type="EMBL" id="MTF38932.1"/>
    </source>
</evidence>
<dbReference type="EMBL" id="WMIA01000008">
    <property type="protein sequence ID" value="MTF38932.1"/>
    <property type="molecule type" value="Genomic_DNA"/>
</dbReference>
<organism evidence="1 2">
    <name type="scientific">Cyanobacterium aponinum 0216</name>
    <dbReference type="NCBI Taxonomy" id="2676140"/>
    <lineage>
        <taxon>Bacteria</taxon>
        <taxon>Bacillati</taxon>
        <taxon>Cyanobacteriota</taxon>
        <taxon>Cyanophyceae</taxon>
        <taxon>Oscillatoriophycideae</taxon>
        <taxon>Chroococcales</taxon>
        <taxon>Geminocystaceae</taxon>
        <taxon>Cyanobacterium</taxon>
    </lineage>
</organism>
<dbReference type="Proteomes" id="UP000437131">
    <property type="component" value="Unassembled WGS sequence"/>
</dbReference>
<accession>A0A844GV43</accession>
<sequence length="166" mass="19148">METIYIPQLLKMPEQTMEIKLCDRISGLTTLTPVKGIFQVRHGGNFLDLQLQADTILTLTCDRCLQTFNYRLEVDTSEIIYLKYEAELDQYYPPEREITGEDLWESLPPDGELIIEEWIYQQLSLAIPLRSLCSNDCQPPGKTSTDNNKNDKRWSALANLKSLMDN</sequence>